<protein>
    <submittedName>
        <fullName evidence="9">Uncharacterized protein</fullName>
    </submittedName>
</protein>
<feature type="transmembrane region" description="Helical" evidence="8">
    <location>
        <begin position="213"/>
        <end position="233"/>
    </location>
</feature>
<dbReference type="AlphaFoldDB" id="A0A150K129"/>
<evidence type="ECO:0000313" key="9">
    <source>
        <dbReference type="EMBL" id="KYC63051.1"/>
    </source>
</evidence>
<comment type="similarity">
    <text evidence="2">Belongs to the AzlC family.</text>
</comment>
<dbReference type="Proteomes" id="UP000075288">
    <property type="component" value="Unassembled WGS sequence"/>
</dbReference>
<keyword evidence="7 8" id="KW-0472">Membrane</keyword>
<evidence type="ECO:0000256" key="1">
    <source>
        <dbReference type="ARBA" id="ARBA00004651"/>
    </source>
</evidence>
<evidence type="ECO:0000256" key="6">
    <source>
        <dbReference type="ARBA" id="ARBA00022989"/>
    </source>
</evidence>
<organism evidence="9 10">
    <name type="scientific">Heyndrickxia coagulans</name>
    <name type="common">Weizmannia coagulans</name>
    <dbReference type="NCBI Taxonomy" id="1398"/>
    <lineage>
        <taxon>Bacteria</taxon>
        <taxon>Bacillati</taxon>
        <taxon>Bacillota</taxon>
        <taxon>Bacilli</taxon>
        <taxon>Bacillales</taxon>
        <taxon>Bacillaceae</taxon>
        <taxon>Heyndrickxia</taxon>
    </lineage>
</organism>
<feature type="transmembrane region" description="Helical" evidence="8">
    <location>
        <begin position="162"/>
        <end position="181"/>
    </location>
</feature>
<dbReference type="PANTHER" id="PTHR34979:SF1">
    <property type="entry name" value="INNER MEMBRANE PROTEIN YGAZ"/>
    <property type="match status" value="1"/>
</dbReference>
<dbReference type="PANTHER" id="PTHR34979">
    <property type="entry name" value="INNER MEMBRANE PROTEIN YGAZ"/>
    <property type="match status" value="1"/>
</dbReference>
<evidence type="ECO:0000256" key="4">
    <source>
        <dbReference type="ARBA" id="ARBA00022475"/>
    </source>
</evidence>
<accession>A0A150K129</accession>
<feature type="transmembrane region" description="Helical" evidence="8">
    <location>
        <begin position="20"/>
        <end position="38"/>
    </location>
</feature>
<dbReference type="GO" id="GO:0005886">
    <property type="term" value="C:plasma membrane"/>
    <property type="evidence" value="ECO:0007669"/>
    <property type="project" value="UniProtKB-SubCell"/>
</dbReference>
<evidence type="ECO:0000313" key="10">
    <source>
        <dbReference type="Proteomes" id="UP000075288"/>
    </source>
</evidence>
<comment type="subcellular location">
    <subcellularLocation>
        <location evidence="1">Cell membrane</location>
        <topology evidence="1">Multi-pass membrane protein</topology>
    </subcellularLocation>
</comment>
<sequence length="242" mass="25990">MEAASMAEEKTGSFKPGLQAGASIAIGYFPIALTFGLLSKTTGLTLIETVLMSLIVYAGASQYMGLSLIAAGTSPFVIILTTFVVNIRHFLMTAALSQKVEEPSKWKRGLFAFGITDETFSVLATRNGKIPLGYGFGVTFIAYASWVVSSGIGYVIGANLPQFLQASMTVALYAMFIGLLVPSLKKSVKVLFLAALSAVFNSIFTGYGVMEEGWSIIVSTLLSAVLVEMAETYKRKKRVEEK</sequence>
<dbReference type="PATRIC" id="fig|1398.26.peg.2873"/>
<feature type="transmembrane region" description="Helical" evidence="8">
    <location>
        <begin position="188"/>
        <end position="207"/>
    </location>
</feature>
<keyword evidence="5 8" id="KW-0812">Transmembrane</keyword>
<evidence type="ECO:0000256" key="3">
    <source>
        <dbReference type="ARBA" id="ARBA00022448"/>
    </source>
</evidence>
<feature type="transmembrane region" description="Helical" evidence="8">
    <location>
        <begin position="50"/>
        <end position="70"/>
    </location>
</feature>
<gene>
    <name evidence="9" type="ORF">B4098_0457</name>
</gene>
<keyword evidence="3" id="KW-0813">Transport</keyword>
<evidence type="ECO:0000256" key="8">
    <source>
        <dbReference type="SAM" id="Phobius"/>
    </source>
</evidence>
<proteinExistence type="inferred from homology"/>
<dbReference type="EMBL" id="LQYG01000042">
    <property type="protein sequence ID" value="KYC63051.1"/>
    <property type="molecule type" value="Genomic_DNA"/>
</dbReference>
<dbReference type="RefSeq" id="WP_041818838.1">
    <property type="nucleotide sequence ID" value="NZ_LQYG01000042.1"/>
</dbReference>
<reference evidence="9 10" key="1">
    <citation type="submission" date="2016-01" db="EMBL/GenBank/DDBJ databases">
        <title>Genome Sequences of Twelve Sporeforming Bacillus Species Isolated from Foods.</title>
        <authorList>
            <person name="Berendsen E.M."/>
            <person name="Wells-Bennik M.H."/>
            <person name="Krawcyk A.O."/>
            <person name="De Jong A."/>
            <person name="Holsappel S."/>
            <person name="Eijlander R.T."/>
            <person name="Kuipers O.P."/>
        </authorList>
    </citation>
    <scope>NUCLEOTIDE SEQUENCE [LARGE SCALE GENOMIC DNA]</scope>
    <source>
        <strain evidence="9 10">B4098</strain>
    </source>
</reference>
<name>A0A150K129_HEYCO</name>
<feature type="transmembrane region" description="Helical" evidence="8">
    <location>
        <begin position="132"/>
        <end position="156"/>
    </location>
</feature>
<evidence type="ECO:0000256" key="2">
    <source>
        <dbReference type="ARBA" id="ARBA00010735"/>
    </source>
</evidence>
<dbReference type="InterPro" id="IPR011606">
    <property type="entry name" value="Brnchd-chn_aa_trnsp_permease"/>
</dbReference>
<dbReference type="Pfam" id="PF03591">
    <property type="entry name" value="AzlC"/>
    <property type="match status" value="1"/>
</dbReference>
<keyword evidence="4" id="KW-1003">Cell membrane</keyword>
<feature type="transmembrane region" description="Helical" evidence="8">
    <location>
        <begin position="76"/>
        <end position="97"/>
    </location>
</feature>
<comment type="caution">
    <text evidence="9">The sequence shown here is derived from an EMBL/GenBank/DDBJ whole genome shotgun (WGS) entry which is preliminary data.</text>
</comment>
<evidence type="ECO:0000256" key="7">
    <source>
        <dbReference type="ARBA" id="ARBA00023136"/>
    </source>
</evidence>
<dbReference type="GO" id="GO:1903785">
    <property type="term" value="P:L-valine transmembrane transport"/>
    <property type="evidence" value="ECO:0007669"/>
    <property type="project" value="TreeGrafter"/>
</dbReference>
<keyword evidence="6 8" id="KW-1133">Transmembrane helix</keyword>
<evidence type="ECO:0000256" key="5">
    <source>
        <dbReference type="ARBA" id="ARBA00022692"/>
    </source>
</evidence>